<dbReference type="Proteomes" id="UP001597510">
    <property type="component" value="Unassembled WGS sequence"/>
</dbReference>
<proteinExistence type="predicted"/>
<sequence length="514" mass="58880">MNKVKCRKCGYSNPENLKKCLRCDTSLEFHLSQRIADKILPFFSKKKKQVPLITTITRVDDDNVFPFISDKGKTYFFAKLLGKGGYCNVYLVEEEKNRTLFAVKMLRLWEISTKDRESVETRFWFEFQMAQTRSEYLVGAFDRGLMQGNPFYVMEFCEGGALTNYIGTNLSNIKLIKIASDILKGLNDLHKEHAVHRDLKPNNVVFHNGQAKLIDFGISGRNNVRMTRKTEVLGTDVYMAPEWFDTEKKDIFTKQPTVDIFSFGVLLFETLTGGYYPYGTPPDSASSVNDYHSRLGEYFQKVLNNLWENLTYFKENNIISTFWVEIIEKCLLADPLLRFQSANEILTILNSIDINKYCANCNHEIKSKHDLFCESCGSYLLNGSIGLRIVVGKETNTCFYLNDIIMSKGIVLIGRKTNTETQENDIAIADLDNMLTISRYHATIEFSVKTGIWFIRDGQWRTNNEGQSVWHLSTNGIYVNAIKVDSMGLAIFPDDIISIGNTTLKVEFTPYLDL</sequence>
<comment type="caution">
    <text evidence="3">The sequence shown here is derived from an EMBL/GenBank/DDBJ whole genome shotgun (WGS) entry which is preliminary data.</text>
</comment>
<dbReference type="CDD" id="cd00060">
    <property type="entry name" value="FHA"/>
    <property type="match status" value="1"/>
</dbReference>
<dbReference type="Pfam" id="PF00498">
    <property type="entry name" value="FHA"/>
    <property type="match status" value="1"/>
</dbReference>
<reference evidence="4" key="1">
    <citation type="journal article" date="2019" name="Int. J. Syst. Evol. Microbiol.">
        <title>The Global Catalogue of Microorganisms (GCM) 10K type strain sequencing project: providing services to taxonomists for standard genome sequencing and annotation.</title>
        <authorList>
            <consortium name="The Broad Institute Genomics Platform"/>
            <consortium name="The Broad Institute Genome Sequencing Center for Infectious Disease"/>
            <person name="Wu L."/>
            <person name="Ma J."/>
        </authorList>
    </citation>
    <scope>NUCLEOTIDE SEQUENCE [LARGE SCALE GENOMIC DNA]</scope>
    <source>
        <strain evidence="4">KCTC 52344</strain>
    </source>
</reference>
<evidence type="ECO:0000259" key="2">
    <source>
        <dbReference type="PROSITE" id="PS50011"/>
    </source>
</evidence>
<dbReference type="SUPFAM" id="SSF56112">
    <property type="entry name" value="Protein kinase-like (PK-like)"/>
    <property type="match status" value="1"/>
</dbReference>
<feature type="domain" description="FHA" evidence="1">
    <location>
        <begin position="411"/>
        <end position="484"/>
    </location>
</feature>
<organism evidence="3 4">
    <name type="scientific">Emticicia soli</name>
    <dbReference type="NCBI Taxonomy" id="2027878"/>
    <lineage>
        <taxon>Bacteria</taxon>
        <taxon>Pseudomonadati</taxon>
        <taxon>Bacteroidota</taxon>
        <taxon>Cytophagia</taxon>
        <taxon>Cytophagales</taxon>
        <taxon>Leadbetterellaceae</taxon>
        <taxon>Emticicia</taxon>
    </lineage>
</organism>
<dbReference type="SMART" id="SM00220">
    <property type="entry name" value="S_TKc"/>
    <property type="match status" value="1"/>
</dbReference>
<dbReference type="PANTHER" id="PTHR24345">
    <property type="entry name" value="SERINE/THREONINE-PROTEIN KINASE PLK"/>
    <property type="match status" value="1"/>
</dbReference>
<keyword evidence="3" id="KW-0808">Transferase</keyword>
<dbReference type="InterPro" id="IPR000719">
    <property type="entry name" value="Prot_kinase_dom"/>
</dbReference>
<keyword evidence="4" id="KW-1185">Reference proteome</keyword>
<dbReference type="Gene3D" id="1.10.510.10">
    <property type="entry name" value="Transferase(Phosphotransferase) domain 1"/>
    <property type="match status" value="1"/>
</dbReference>
<dbReference type="GO" id="GO:0016301">
    <property type="term" value="F:kinase activity"/>
    <property type="evidence" value="ECO:0007669"/>
    <property type="project" value="UniProtKB-KW"/>
</dbReference>
<evidence type="ECO:0000313" key="3">
    <source>
        <dbReference type="EMBL" id="MFD2520242.1"/>
    </source>
</evidence>
<gene>
    <name evidence="3" type="ORF">ACFSR2_05055</name>
</gene>
<evidence type="ECO:0000259" key="1">
    <source>
        <dbReference type="PROSITE" id="PS50006"/>
    </source>
</evidence>
<dbReference type="InterPro" id="IPR008984">
    <property type="entry name" value="SMAD_FHA_dom_sf"/>
</dbReference>
<dbReference type="InterPro" id="IPR000253">
    <property type="entry name" value="FHA_dom"/>
</dbReference>
<dbReference type="PROSITE" id="PS50006">
    <property type="entry name" value="FHA_DOMAIN"/>
    <property type="match status" value="1"/>
</dbReference>
<dbReference type="Gene3D" id="2.60.200.20">
    <property type="match status" value="1"/>
</dbReference>
<evidence type="ECO:0000313" key="4">
    <source>
        <dbReference type="Proteomes" id="UP001597510"/>
    </source>
</evidence>
<dbReference type="EMBL" id="JBHULC010000004">
    <property type="protein sequence ID" value="MFD2520242.1"/>
    <property type="molecule type" value="Genomic_DNA"/>
</dbReference>
<dbReference type="InterPro" id="IPR011009">
    <property type="entry name" value="Kinase-like_dom_sf"/>
</dbReference>
<feature type="domain" description="Protein kinase" evidence="2">
    <location>
        <begin position="75"/>
        <end position="372"/>
    </location>
</feature>
<accession>A0ABW5J595</accession>
<dbReference type="CDD" id="cd14014">
    <property type="entry name" value="STKc_PknB_like"/>
    <property type="match status" value="1"/>
</dbReference>
<protein>
    <submittedName>
        <fullName evidence="3">Protein kinase</fullName>
    </submittedName>
</protein>
<dbReference type="SUPFAM" id="SSF49879">
    <property type="entry name" value="SMAD/FHA domain"/>
    <property type="match status" value="1"/>
</dbReference>
<keyword evidence="3" id="KW-0418">Kinase</keyword>
<dbReference type="PROSITE" id="PS50011">
    <property type="entry name" value="PROTEIN_KINASE_DOM"/>
    <property type="match status" value="1"/>
</dbReference>
<dbReference type="Pfam" id="PF00069">
    <property type="entry name" value="Pkinase"/>
    <property type="match status" value="1"/>
</dbReference>
<dbReference type="RefSeq" id="WP_340235654.1">
    <property type="nucleotide sequence ID" value="NZ_JBBEWC010000004.1"/>
</dbReference>
<name>A0ABW5J595_9BACT</name>
<dbReference type="SMART" id="SM00240">
    <property type="entry name" value="FHA"/>
    <property type="match status" value="1"/>
</dbReference>